<evidence type="ECO:0000256" key="4">
    <source>
        <dbReference type="ARBA" id="ARBA00022989"/>
    </source>
</evidence>
<protein>
    <recommendedName>
        <fullName evidence="7">ABC3 transporter permease C-terminal domain-containing protein</fullName>
    </recommendedName>
</protein>
<evidence type="ECO:0000256" key="2">
    <source>
        <dbReference type="ARBA" id="ARBA00022475"/>
    </source>
</evidence>
<dbReference type="PATRIC" id="fig|43658.6.peg.5538"/>
<dbReference type="Proteomes" id="UP000036850">
    <property type="component" value="Unassembled WGS sequence"/>
</dbReference>
<dbReference type="InterPro" id="IPR003838">
    <property type="entry name" value="ABC3_permease_C"/>
</dbReference>
<dbReference type="InterPro" id="IPR051125">
    <property type="entry name" value="ABC-4/HrtB_transporter"/>
</dbReference>
<reference evidence="9" key="1">
    <citation type="submission" date="2015-07" db="EMBL/GenBank/DDBJ databases">
        <title>Draft genome sequence of a Pseudoalteromonas rubra strain, OCN096, isolated from Kaneohe Bay, Oahu, Hawaii.</title>
        <authorList>
            <person name="Beurmann S."/>
            <person name="Ushijima B."/>
            <person name="Belcaid M."/>
            <person name="Callahan S.M."/>
            <person name="Aeby G.S."/>
        </authorList>
    </citation>
    <scope>NUCLEOTIDE SEQUENCE [LARGE SCALE GENOMIC DNA]</scope>
    <source>
        <strain evidence="9">OCN096</strain>
    </source>
</reference>
<keyword evidence="2" id="KW-1003">Cell membrane</keyword>
<comment type="caution">
    <text evidence="8">The sequence shown here is derived from an EMBL/GenBank/DDBJ whole genome shotgun (WGS) entry which is preliminary data.</text>
</comment>
<gene>
    <name evidence="8" type="ORF">AC626_12050</name>
</gene>
<evidence type="ECO:0000256" key="3">
    <source>
        <dbReference type="ARBA" id="ARBA00022692"/>
    </source>
</evidence>
<dbReference type="AlphaFoldDB" id="A0A0L0ETN5"/>
<feature type="transmembrane region" description="Helical" evidence="6">
    <location>
        <begin position="100"/>
        <end position="119"/>
    </location>
</feature>
<keyword evidence="3 6" id="KW-0812">Transmembrane</keyword>
<evidence type="ECO:0000256" key="5">
    <source>
        <dbReference type="ARBA" id="ARBA00023136"/>
    </source>
</evidence>
<proteinExistence type="predicted"/>
<dbReference type="PANTHER" id="PTHR43738:SF3">
    <property type="entry name" value="ABC TRANSPORTER PERMEASE"/>
    <property type="match status" value="1"/>
</dbReference>
<feature type="transmembrane region" description="Helical" evidence="6">
    <location>
        <begin position="192"/>
        <end position="216"/>
    </location>
</feature>
<comment type="subcellular location">
    <subcellularLocation>
        <location evidence="1">Cell membrane</location>
        <topology evidence="1">Multi-pass membrane protein</topology>
    </subcellularLocation>
</comment>
<evidence type="ECO:0000256" key="6">
    <source>
        <dbReference type="SAM" id="Phobius"/>
    </source>
</evidence>
<evidence type="ECO:0000313" key="9">
    <source>
        <dbReference type="Proteomes" id="UP000036850"/>
    </source>
</evidence>
<dbReference type="PANTHER" id="PTHR43738">
    <property type="entry name" value="ABC TRANSPORTER, MEMBRANE PROTEIN"/>
    <property type="match status" value="1"/>
</dbReference>
<keyword evidence="4 6" id="KW-1133">Transmembrane helix</keyword>
<evidence type="ECO:0000259" key="7">
    <source>
        <dbReference type="Pfam" id="PF02687"/>
    </source>
</evidence>
<dbReference type="OrthoDB" id="9775474at2"/>
<evidence type="ECO:0000313" key="8">
    <source>
        <dbReference type="EMBL" id="KNC67238.1"/>
    </source>
</evidence>
<feature type="transmembrane region" description="Helical" evidence="6">
    <location>
        <begin position="145"/>
        <end position="172"/>
    </location>
</feature>
<accession>A0A0L0ETN5</accession>
<name>A0A0L0ETN5_9GAMM</name>
<keyword evidence="5 6" id="KW-0472">Membrane</keyword>
<evidence type="ECO:0000256" key="1">
    <source>
        <dbReference type="ARBA" id="ARBA00004651"/>
    </source>
</evidence>
<sequence>MSNTTSSFTWEFEVTGIYQTDAAETNQQMIFMRHDYLDENRGYGRYYVSWLVAKLSRGANADGVSHAIDKVFENSTAETRTTTEQVFVKEQAQQFVDLSWILKLVVLAVFFTLLLIASNSMSQSIRERMNELAVMKSLGFSSGKLIASVYMEALLIIFVGAASGVLIAAFGLDVVQQKLATFLPGIHIQASHYVQIVVMIFSLALICCVSPALSIYRLTISKALRT</sequence>
<dbReference type="EMBL" id="LFZX01000084">
    <property type="protein sequence ID" value="KNC67238.1"/>
    <property type="molecule type" value="Genomic_DNA"/>
</dbReference>
<organism evidence="8 9">
    <name type="scientific">Pseudoalteromonas rubra</name>
    <dbReference type="NCBI Taxonomy" id="43658"/>
    <lineage>
        <taxon>Bacteria</taxon>
        <taxon>Pseudomonadati</taxon>
        <taxon>Pseudomonadota</taxon>
        <taxon>Gammaproteobacteria</taxon>
        <taxon>Alteromonadales</taxon>
        <taxon>Pseudoalteromonadaceae</taxon>
        <taxon>Pseudoalteromonas</taxon>
    </lineage>
</organism>
<dbReference type="Pfam" id="PF02687">
    <property type="entry name" value="FtsX"/>
    <property type="match status" value="1"/>
</dbReference>
<feature type="domain" description="ABC3 transporter permease C-terminal" evidence="7">
    <location>
        <begin position="106"/>
        <end position="219"/>
    </location>
</feature>
<dbReference type="GO" id="GO:0005886">
    <property type="term" value="C:plasma membrane"/>
    <property type="evidence" value="ECO:0007669"/>
    <property type="project" value="UniProtKB-SubCell"/>
</dbReference>